<dbReference type="EMBL" id="MK697699">
    <property type="protein sequence ID" value="QHR89889.1"/>
    <property type="molecule type" value="Genomic_DNA"/>
</dbReference>
<sequence>MQYALWTLSIRIQLKPHLPYSIWRSNGHNTQYVFLGRPLSKLLIREIHFMWNTTKPYSSG</sequence>
<proteinExistence type="predicted"/>
<geneLocation type="mitochondrion" evidence="1"/>
<reference evidence="1" key="1">
    <citation type="submission" date="2019-03" db="EMBL/GenBank/DDBJ databases">
        <title>Largest Complete Mitochondrial Genome of a Gymnosperm, Sitka Spruce (Picea sitchensis), Indicates Complex Physical Structure.</title>
        <authorList>
            <person name="Jackman S.D."/>
            <person name="Coombe L."/>
            <person name="Warren R."/>
            <person name="Kirk H."/>
            <person name="Trinh E."/>
            <person name="McLeod T."/>
            <person name="Pleasance S."/>
            <person name="Pandoh P."/>
            <person name="Zhao Y."/>
            <person name="Coope R."/>
            <person name="Bousquet J."/>
            <person name="Bohlmann J.C."/>
            <person name="Jones S.J.M."/>
            <person name="Birol I."/>
        </authorList>
    </citation>
    <scope>NUCLEOTIDE SEQUENCE</scope>
    <source>
        <strain evidence="1">Q903</strain>
    </source>
</reference>
<protein>
    <submittedName>
        <fullName evidence="1">Uncharacterized protein</fullName>
    </submittedName>
</protein>
<name>A0A6B9XQN3_PICSI</name>
<organism evidence="1">
    <name type="scientific">Picea sitchensis</name>
    <name type="common">Sitka spruce</name>
    <name type="synonym">Pinus sitchensis</name>
    <dbReference type="NCBI Taxonomy" id="3332"/>
    <lineage>
        <taxon>Eukaryota</taxon>
        <taxon>Viridiplantae</taxon>
        <taxon>Streptophyta</taxon>
        <taxon>Embryophyta</taxon>
        <taxon>Tracheophyta</taxon>
        <taxon>Spermatophyta</taxon>
        <taxon>Pinopsida</taxon>
        <taxon>Pinidae</taxon>
        <taxon>Conifers I</taxon>
        <taxon>Pinales</taxon>
        <taxon>Pinaceae</taxon>
        <taxon>Picea</taxon>
    </lineage>
</organism>
<keyword evidence="1" id="KW-0496">Mitochondrion</keyword>
<dbReference type="AlphaFoldDB" id="A0A6B9XQN3"/>
<evidence type="ECO:0000313" key="1">
    <source>
        <dbReference type="EMBL" id="QHR89889.1"/>
    </source>
</evidence>
<accession>A0A6B9XQN3</accession>
<gene>
    <name evidence="1" type="primary">orf03934</name>
    <name evidence="1" type="ORF">Q903MT_gene3911</name>
</gene>